<organism evidence="1 2">
    <name type="scientific">Halobium palmae</name>
    <dbReference type="NCBI Taxonomy" id="1776492"/>
    <lineage>
        <taxon>Archaea</taxon>
        <taxon>Methanobacteriati</taxon>
        <taxon>Methanobacteriota</taxon>
        <taxon>Stenosarchaea group</taxon>
        <taxon>Halobacteria</taxon>
        <taxon>Halobacteriales</taxon>
        <taxon>Haloferacaceae</taxon>
        <taxon>Halobium</taxon>
    </lineage>
</organism>
<evidence type="ECO:0000313" key="2">
    <source>
        <dbReference type="Proteomes" id="UP001596328"/>
    </source>
</evidence>
<dbReference type="EMBL" id="JBHSWU010000565">
    <property type="protein sequence ID" value="MFC6725517.1"/>
    <property type="molecule type" value="Genomic_DNA"/>
</dbReference>
<reference evidence="1 2" key="1">
    <citation type="journal article" date="2019" name="Int. J. Syst. Evol. Microbiol.">
        <title>The Global Catalogue of Microorganisms (GCM) 10K type strain sequencing project: providing services to taxonomists for standard genome sequencing and annotation.</title>
        <authorList>
            <consortium name="The Broad Institute Genomics Platform"/>
            <consortium name="The Broad Institute Genome Sequencing Center for Infectious Disease"/>
            <person name="Wu L."/>
            <person name="Ma J."/>
        </authorList>
    </citation>
    <scope>NUCLEOTIDE SEQUENCE [LARGE SCALE GENOMIC DNA]</scope>
    <source>
        <strain evidence="1 2">NBRC 111368</strain>
    </source>
</reference>
<protein>
    <submittedName>
        <fullName evidence="1">Cyclase</fullName>
    </submittedName>
</protein>
<proteinExistence type="predicted"/>
<feature type="non-terminal residue" evidence="1">
    <location>
        <position position="68"/>
    </location>
</feature>
<dbReference type="InterPro" id="IPR023393">
    <property type="entry name" value="START-like_dom_sf"/>
</dbReference>
<dbReference type="AlphaFoldDB" id="A0ABD5S2S4"/>
<accession>A0ABD5S2S4</accession>
<gene>
    <name evidence="1" type="ORF">ACFQE1_14305</name>
</gene>
<keyword evidence="2" id="KW-1185">Reference proteome</keyword>
<dbReference type="Gene3D" id="3.30.530.20">
    <property type="match status" value="1"/>
</dbReference>
<name>A0ABD5S2S4_9EURY</name>
<sequence>MANYHRQVRVAAPLDEVWKFHSRIEGLVGLTPDWMNLRVEAVRGPDGEPDPDVLEAGSRARLSVRPFG</sequence>
<evidence type="ECO:0000313" key="1">
    <source>
        <dbReference type="EMBL" id="MFC6725517.1"/>
    </source>
</evidence>
<dbReference type="SUPFAM" id="SSF55961">
    <property type="entry name" value="Bet v1-like"/>
    <property type="match status" value="1"/>
</dbReference>
<comment type="caution">
    <text evidence="1">The sequence shown here is derived from an EMBL/GenBank/DDBJ whole genome shotgun (WGS) entry which is preliminary data.</text>
</comment>
<dbReference type="Proteomes" id="UP001596328">
    <property type="component" value="Unassembled WGS sequence"/>
</dbReference>